<protein>
    <submittedName>
        <fullName evidence="1">Capsular biosynthesis protein</fullName>
    </submittedName>
</protein>
<proteinExistence type="predicted"/>
<dbReference type="InterPro" id="IPR016873">
    <property type="entry name" value="Caps_polysacc_synth_BcbE_prd"/>
</dbReference>
<name>A0A249W9K8_VIBPH</name>
<dbReference type="CDD" id="cd04183">
    <property type="entry name" value="GT2_BcE_like"/>
    <property type="match status" value="1"/>
</dbReference>
<reference evidence="2 3" key="1">
    <citation type="submission" date="2015-08" db="EMBL/GenBank/DDBJ databases">
        <title>Draft Genome Sequences of Vibrio parahaemolyticus Strains.</title>
        <authorList>
            <person name="Gonzalez-Escalona N."/>
            <person name="DePaola A."/>
        </authorList>
    </citation>
    <scope>NUCLEOTIDE SEQUENCE [LARGE SCALE GENOMIC DNA]</scope>
    <source>
        <strain evidence="2 3">CFSAN001621</strain>
    </source>
</reference>
<keyword evidence="3" id="KW-1185">Reference proteome</keyword>
<sequence length="239" mass="27906">MIVIPMAGMSSRFFKAGYDKPKYMLEATGITLFEHSVLSFKNYFERESFLFIIRDKYDTKKFISEKIKKLGIKYFDIICLEKETRGQAETVFLGLKNIDDNESLTIFNIDTFRPNFIYPDLESKGDGYLEVFKGSGDNWSFALPVDKNTTLIRETAEKRPISNLCSTGLYHFDKVSDYKFAYLNYQEKPECEWEKGEIYVAPLYNYLISSGKKIHYHLIKRDEVIFCGTPEEYNDLLGM</sequence>
<evidence type="ECO:0000313" key="1">
    <source>
        <dbReference type="EMBL" id="ASZ53383.1"/>
    </source>
</evidence>
<dbReference type="Proteomes" id="UP000191946">
    <property type="component" value="Unassembled WGS sequence"/>
</dbReference>
<reference evidence="1" key="2">
    <citation type="submission" date="2017-09" db="EMBL/GenBank/DDBJ databases">
        <authorList>
            <person name="Ehlers B."/>
            <person name="Leendertz F.H."/>
        </authorList>
    </citation>
    <scope>NUCLEOTIDE SEQUENCE</scope>
    <source>
        <strain evidence="1">MAVP-26</strain>
    </source>
</reference>
<dbReference type="EMBL" id="CP023248">
    <property type="protein sequence ID" value="ASZ53383.1"/>
    <property type="molecule type" value="Genomic_DNA"/>
</dbReference>
<dbReference type="RefSeq" id="WP_005496871.1">
    <property type="nucleotide sequence ID" value="NZ_CP023248.2"/>
</dbReference>
<evidence type="ECO:0000313" key="2">
    <source>
        <dbReference type="EMBL" id="OQK01654.1"/>
    </source>
</evidence>
<evidence type="ECO:0000313" key="3">
    <source>
        <dbReference type="Proteomes" id="UP000191946"/>
    </source>
</evidence>
<dbReference type="InterPro" id="IPR029044">
    <property type="entry name" value="Nucleotide-diphossugar_trans"/>
</dbReference>
<dbReference type="AlphaFoldDB" id="A0A249W9K8"/>
<dbReference type="Gene3D" id="3.90.550.10">
    <property type="entry name" value="Spore Coat Polysaccharide Biosynthesis Protein SpsA, Chain A"/>
    <property type="match status" value="1"/>
</dbReference>
<organism evidence="1">
    <name type="scientific">Vibrio parahaemolyticus</name>
    <dbReference type="NCBI Taxonomy" id="670"/>
    <lineage>
        <taxon>Bacteria</taxon>
        <taxon>Pseudomonadati</taxon>
        <taxon>Pseudomonadota</taxon>
        <taxon>Gammaproteobacteria</taxon>
        <taxon>Vibrionales</taxon>
        <taxon>Vibrionaceae</taxon>
        <taxon>Vibrio</taxon>
    </lineage>
</organism>
<accession>A0A249W9K8</accession>
<dbReference type="EMBL" id="LHQV01000010">
    <property type="protein sequence ID" value="OQK01654.1"/>
    <property type="molecule type" value="Genomic_DNA"/>
</dbReference>
<dbReference type="SUPFAM" id="SSF53448">
    <property type="entry name" value="Nucleotide-diphospho-sugar transferases"/>
    <property type="match status" value="1"/>
</dbReference>
<gene>
    <name evidence="2" type="ORF">AKG60_07020</name>
    <name evidence="1" type="ORF">YA91_23845</name>
</gene>
<dbReference type="PIRSF" id="PIRSF028162">
    <property type="entry name" value="BcbE_prd"/>
    <property type="match status" value="1"/>
</dbReference>